<accession>A0A0C9XDI8</accession>
<evidence type="ECO:0000256" key="3">
    <source>
        <dbReference type="ARBA" id="ARBA00022989"/>
    </source>
</evidence>
<feature type="region of interest" description="Disordered" evidence="5">
    <location>
        <begin position="244"/>
        <end position="408"/>
    </location>
</feature>
<proteinExistence type="predicted"/>
<keyword evidence="9" id="KW-1185">Reference proteome</keyword>
<dbReference type="PANTHER" id="PTHR12911:SF8">
    <property type="entry name" value="KLAROID PROTEIN-RELATED"/>
    <property type="match status" value="1"/>
</dbReference>
<dbReference type="GO" id="GO:0043495">
    <property type="term" value="F:protein-membrane adaptor activity"/>
    <property type="evidence" value="ECO:0007669"/>
    <property type="project" value="TreeGrafter"/>
</dbReference>
<dbReference type="STRING" id="1095629.A0A0C9XDI8"/>
<reference evidence="9" key="2">
    <citation type="submission" date="2015-01" db="EMBL/GenBank/DDBJ databases">
        <title>Evolutionary Origins and Diversification of the Mycorrhizal Mutualists.</title>
        <authorList>
            <consortium name="DOE Joint Genome Institute"/>
            <consortium name="Mycorrhizal Genomics Consortium"/>
            <person name="Kohler A."/>
            <person name="Kuo A."/>
            <person name="Nagy L.G."/>
            <person name="Floudas D."/>
            <person name="Copeland A."/>
            <person name="Barry K.W."/>
            <person name="Cichocki N."/>
            <person name="Veneault-Fourrey C."/>
            <person name="LaButti K."/>
            <person name="Lindquist E.A."/>
            <person name="Lipzen A."/>
            <person name="Lundell T."/>
            <person name="Morin E."/>
            <person name="Murat C."/>
            <person name="Riley R."/>
            <person name="Ohm R."/>
            <person name="Sun H."/>
            <person name="Tunlid A."/>
            <person name="Henrissat B."/>
            <person name="Grigoriev I.V."/>
            <person name="Hibbett D.S."/>
            <person name="Martin F."/>
        </authorList>
    </citation>
    <scope>NUCLEOTIDE SEQUENCE [LARGE SCALE GENOMIC DNA]</scope>
    <source>
        <strain evidence="9">LaAM-08-1</strain>
    </source>
</reference>
<evidence type="ECO:0000259" key="7">
    <source>
        <dbReference type="PROSITE" id="PS51469"/>
    </source>
</evidence>
<feature type="region of interest" description="Disordered" evidence="5">
    <location>
        <begin position="131"/>
        <end position="220"/>
    </location>
</feature>
<feature type="compositionally biased region" description="Polar residues" evidence="5">
    <location>
        <begin position="158"/>
        <end position="169"/>
    </location>
</feature>
<gene>
    <name evidence="8" type="ORF">K443DRAFT_682760</name>
</gene>
<reference evidence="8 9" key="1">
    <citation type="submission" date="2014-04" db="EMBL/GenBank/DDBJ databases">
        <authorList>
            <consortium name="DOE Joint Genome Institute"/>
            <person name="Kuo A."/>
            <person name="Kohler A."/>
            <person name="Nagy L.G."/>
            <person name="Floudas D."/>
            <person name="Copeland A."/>
            <person name="Barry K.W."/>
            <person name="Cichocki N."/>
            <person name="Veneault-Fourrey C."/>
            <person name="LaButti K."/>
            <person name="Lindquist E.A."/>
            <person name="Lipzen A."/>
            <person name="Lundell T."/>
            <person name="Morin E."/>
            <person name="Murat C."/>
            <person name="Sun H."/>
            <person name="Tunlid A."/>
            <person name="Henrissat B."/>
            <person name="Grigoriev I.V."/>
            <person name="Hibbett D.S."/>
            <person name="Martin F."/>
            <person name="Nordberg H.P."/>
            <person name="Cantor M.N."/>
            <person name="Hua S.X."/>
        </authorList>
    </citation>
    <scope>NUCLEOTIDE SEQUENCE [LARGE SCALE GENOMIC DNA]</scope>
    <source>
        <strain evidence="8 9">LaAM-08-1</strain>
    </source>
</reference>
<dbReference type="Proteomes" id="UP000054477">
    <property type="component" value="Unassembled WGS sequence"/>
</dbReference>
<dbReference type="GO" id="GO:0034993">
    <property type="term" value="C:meiotic nuclear membrane microtubule tethering complex"/>
    <property type="evidence" value="ECO:0007669"/>
    <property type="project" value="TreeGrafter"/>
</dbReference>
<dbReference type="PANTHER" id="PTHR12911">
    <property type="entry name" value="SAD1/UNC-84-LIKE PROTEIN-RELATED"/>
    <property type="match status" value="1"/>
</dbReference>
<keyword evidence="4 6" id="KW-0472">Membrane</keyword>
<feature type="transmembrane region" description="Helical" evidence="6">
    <location>
        <begin position="520"/>
        <end position="541"/>
    </location>
</feature>
<feature type="compositionally biased region" description="Low complexity" evidence="5">
    <location>
        <begin position="180"/>
        <end position="191"/>
    </location>
</feature>
<evidence type="ECO:0000313" key="9">
    <source>
        <dbReference type="Proteomes" id="UP000054477"/>
    </source>
</evidence>
<evidence type="ECO:0000256" key="1">
    <source>
        <dbReference type="ARBA" id="ARBA00004370"/>
    </source>
</evidence>
<dbReference type="Gene3D" id="2.60.120.260">
    <property type="entry name" value="Galactose-binding domain-like"/>
    <property type="match status" value="1"/>
</dbReference>
<dbReference type="OrthoDB" id="342281at2759"/>
<feature type="compositionally biased region" description="Polar residues" evidence="5">
    <location>
        <begin position="249"/>
        <end position="264"/>
    </location>
</feature>
<dbReference type="InterPro" id="IPR012919">
    <property type="entry name" value="SUN_dom"/>
</dbReference>
<comment type="subcellular location">
    <subcellularLocation>
        <location evidence="1">Membrane</location>
    </subcellularLocation>
</comment>
<feature type="compositionally biased region" description="Basic and acidic residues" evidence="5">
    <location>
        <begin position="670"/>
        <end position="681"/>
    </location>
</feature>
<evidence type="ECO:0000256" key="5">
    <source>
        <dbReference type="SAM" id="MobiDB-lite"/>
    </source>
</evidence>
<organism evidence="8 9">
    <name type="scientific">Laccaria amethystina LaAM-08-1</name>
    <dbReference type="NCBI Taxonomy" id="1095629"/>
    <lineage>
        <taxon>Eukaryota</taxon>
        <taxon>Fungi</taxon>
        <taxon>Dikarya</taxon>
        <taxon>Basidiomycota</taxon>
        <taxon>Agaricomycotina</taxon>
        <taxon>Agaricomycetes</taxon>
        <taxon>Agaricomycetidae</taxon>
        <taxon>Agaricales</taxon>
        <taxon>Agaricineae</taxon>
        <taxon>Hydnangiaceae</taxon>
        <taxon>Laccaria</taxon>
    </lineage>
</organism>
<keyword evidence="3 6" id="KW-1133">Transmembrane helix</keyword>
<protein>
    <recommendedName>
        <fullName evidence="7">SUN domain-containing protein</fullName>
    </recommendedName>
</protein>
<dbReference type="InterPro" id="IPR045119">
    <property type="entry name" value="SUN1-5"/>
</dbReference>
<feature type="region of interest" description="Disordered" evidence="5">
    <location>
        <begin position="434"/>
        <end position="457"/>
    </location>
</feature>
<feature type="compositionally biased region" description="Basic residues" evidence="5">
    <location>
        <begin position="341"/>
        <end position="351"/>
    </location>
</feature>
<feature type="region of interest" description="Disordered" evidence="5">
    <location>
        <begin position="1"/>
        <end position="112"/>
    </location>
</feature>
<feature type="compositionally biased region" description="Polar residues" evidence="5">
    <location>
        <begin position="274"/>
        <end position="285"/>
    </location>
</feature>
<sequence length="1006" mass="109397">MSFSGTPLGQGRRLDHNTFLGKQSSRPTSPHHIIPTSYAYGAPTLASRSPTKPTSPVRDRRFHEDDDENENEPALARFARQKQREQASINNLSSRPGGPKTITSPPKPEKWSVKDTSVNIATAFTQAANDMLPVHTTPNTSWASTSSRTVVPRSTSVEYESQVQTTTSRRLAAPTSKLGSRPPNSNSNASRKPLSKADSSLHVPDSEDERPSANGRGKSPLEQVAGAANRALQTATFYLRARSKEPPANETSGAANNQNGNDSSYDYGAEESIYQASQGKRTSNAAHKRNRISIDNKAWKPSASDIDSDEEYSDDGKKGRGKKKGLHGGPLTNLPTISASKSRKRKTKGNKGSKGNIAGGEHENESDGETQTDIQSQSAQLRSSAQPSRPSIPRSVPPENYDPDTSVDIEQGLHSIPEIDDIDLPPEDLIAEQRARSMEPKPKRRRSRSQTPARERSRFSIGGTLGSIVNLTFRGSAAVVTLFLHLLTNVLFLLGRVFGTMFDVVFNRPYLWVKSSRAKGLATFAKYILLAFTLVSAWFILRSPTAQSYIPKLSFPSSSTRRSPVYTAPDVPAANIVELAERLQRIENALSGLSVDSERTKAKADDGVRGYHDLMSRLGVLETKLSAESRKIVDAEMRVRDVAGRGLSGVKQDVEVLQVQIIAQQKLLEKEREEKEREKGQGHGHGQGHSSDEEARANLKVLAERVGFVESGVRDALELGKKASSAAAAAVTAGSKAPAAIPGTEWWNKRVKSGLQIKSSDGTDVTALIADLVDSATSIRSKDTIAKPDYALHSGGARIIPSLTTPTFEIRPSTLRGQVVGLLTGNGYAIGRPPITALHHEVNNGHCWPFAGSEGQLGVALAAPTYVEEVSVDHVAKELAFDMRSAPREMEVWGMVEGQDNIARVKEWKEHAGGEAIVNAIEYPSTLPKDPEYIRLANFTYDVGSTRSVQTFPVDEGIRSLGVDFGIVVLRVLSNWGQGDFTCLYRFRVHGQRMPDGPPPMNLGEP</sequence>
<dbReference type="Pfam" id="PF07738">
    <property type="entry name" value="Sad1_UNC"/>
    <property type="match status" value="2"/>
</dbReference>
<name>A0A0C9XDI8_9AGAR</name>
<dbReference type="HOGENOM" id="CLU_005985_0_0_1"/>
<feature type="compositionally biased region" description="Low complexity" evidence="5">
    <location>
        <begin position="375"/>
        <end position="398"/>
    </location>
</feature>
<feature type="compositionally biased region" description="Low complexity" evidence="5">
    <location>
        <begin position="144"/>
        <end position="157"/>
    </location>
</feature>
<evidence type="ECO:0000256" key="2">
    <source>
        <dbReference type="ARBA" id="ARBA00022692"/>
    </source>
</evidence>
<feature type="transmembrane region" description="Helical" evidence="6">
    <location>
        <begin position="477"/>
        <end position="499"/>
    </location>
</feature>
<evidence type="ECO:0000256" key="6">
    <source>
        <dbReference type="SAM" id="Phobius"/>
    </source>
</evidence>
<evidence type="ECO:0000313" key="8">
    <source>
        <dbReference type="EMBL" id="KIJ95781.1"/>
    </source>
</evidence>
<keyword evidence="2 6" id="KW-0812">Transmembrane</keyword>
<evidence type="ECO:0000256" key="4">
    <source>
        <dbReference type="ARBA" id="ARBA00023136"/>
    </source>
</evidence>
<dbReference type="EMBL" id="KN838743">
    <property type="protein sequence ID" value="KIJ95781.1"/>
    <property type="molecule type" value="Genomic_DNA"/>
</dbReference>
<feature type="region of interest" description="Disordered" evidence="5">
    <location>
        <begin position="670"/>
        <end position="694"/>
    </location>
</feature>
<dbReference type="AlphaFoldDB" id="A0A0C9XDI8"/>
<feature type="domain" description="SUN" evidence="7">
    <location>
        <begin position="796"/>
        <end position="994"/>
    </location>
</feature>
<dbReference type="PROSITE" id="PS51469">
    <property type="entry name" value="SUN"/>
    <property type="match status" value="1"/>
</dbReference>